<dbReference type="Proteomes" id="UP000789508">
    <property type="component" value="Unassembled WGS sequence"/>
</dbReference>
<dbReference type="AlphaFoldDB" id="A0A9N9C4S6"/>
<evidence type="ECO:0000313" key="2">
    <source>
        <dbReference type="Proteomes" id="UP000789508"/>
    </source>
</evidence>
<protein>
    <submittedName>
        <fullName evidence="1">5833_t:CDS:1</fullName>
    </submittedName>
</protein>
<reference evidence="1" key="1">
    <citation type="submission" date="2021-06" db="EMBL/GenBank/DDBJ databases">
        <authorList>
            <person name="Kallberg Y."/>
            <person name="Tangrot J."/>
            <person name="Rosling A."/>
        </authorList>
    </citation>
    <scope>NUCLEOTIDE SEQUENCE</scope>
    <source>
        <strain evidence="1">FL130A</strain>
    </source>
</reference>
<accession>A0A9N9C4S6</accession>
<gene>
    <name evidence="1" type="ORF">ALEPTO_LOCUS7567</name>
</gene>
<organism evidence="1 2">
    <name type="scientific">Ambispora leptoticha</name>
    <dbReference type="NCBI Taxonomy" id="144679"/>
    <lineage>
        <taxon>Eukaryota</taxon>
        <taxon>Fungi</taxon>
        <taxon>Fungi incertae sedis</taxon>
        <taxon>Mucoromycota</taxon>
        <taxon>Glomeromycotina</taxon>
        <taxon>Glomeromycetes</taxon>
        <taxon>Archaeosporales</taxon>
        <taxon>Ambisporaceae</taxon>
        <taxon>Ambispora</taxon>
    </lineage>
</organism>
<keyword evidence="2" id="KW-1185">Reference proteome</keyword>
<sequence length="247" mass="28666">MLRCSSSGQTGRNAYDNIDQAENEMFNKAEEACARKLVEWGSDPIEYYNTGQLLSDQFRPNRDWQQYCNPYYKPRNSTNFLFARQGTIKKSIKLILNRGAALTQAHKEIKPQANRLERRRCVSFNHLKKRIGKYLRRQLTPSDPVVLQAIEDWVLLSEGIDFDDTKTRIIKPKNERNKNIESSNDFENFDGNVIENFNGNCNRNHNDGLLSGNKGTVEFSNGENNNKYYQEAKEERQEIDNGNNNEN</sequence>
<name>A0A9N9C4S6_9GLOM</name>
<dbReference type="EMBL" id="CAJVPS010003390">
    <property type="protein sequence ID" value="CAG8587922.1"/>
    <property type="molecule type" value="Genomic_DNA"/>
</dbReference>
<proteinExistence type="predicted"/>
<comment type="caution">
    <text evidence="1">The sequence shown here is derived from an EMBL/GenBank/DDBJ whole genome shotgun (WGS) entry which is preliminary data.</text>
</comment>
<evidence type="ECO:0000313" key="1">
    <source>
        <dbReference type="EMBL" id="CAG8587922.1"/>
    </source>
</evidence>